<evidence type="ECO:0000313" key="4">
    <source>
        <dbReference type="EMBL" id="CAD9545120.1"/>
    </source>
</evidence>
<feature type="region of interest" description="Disordered" evidence="1">
    <location>
        <begin position="233"/>
        <end position="255"/>
    </location>
</feature>
<sequence>MDGWIDRLLHYLFWTLPGLLCLLDSPPSSHAWPPSSEVSPGVRTLDPSINTFMSFPAAADQLMARAPAASSLRFVVILREPITRAASSARMMVEWKWEKSANVSSALLRDLERLGHCCDVVAPASRAMSDLDGSSGLKATGSLWRRAAAELPRASDRSLRRFRDCLARSNPLNHVRASIYAAAVLGWLSAGFAATQFLWLDTEAMRAMGATSLLRTIGDFMALPTDHLARLPADMSSECQPQRRDESTPGGRPAGKRFVDGRMLVHHQRGLPTATAVQLQAAFRPFNELLRTLLADIAPTLKAVHWLR</sequence>
<dbReference type="InterPro" id="IPR027417">
    <property type="entry name" value="P-loop_NTPase"/>
</dbReference>
<organism evidence="4">
    <name type="scientific">Haptolina brevifila</name>
    <dbReference type="NCBI Taxonomy" id="156173"/>
    <lineage>
        <taxon>Eukaryota</taxon>
        <taxon>Haptista</taxon>
        <taxon>Haptophyta</taxon>
        <taxon>Prymnesiophyceae</taxon>
        <taxon>Prymnesiales</taxon>
        <taxon>Prymnesiaceae</taxon>
        <taxon>Haptolina</taxon>
    </lineage>
</organism>
<dbReference type="EMBL" id="HBGU01078740">
    <property type="protein sequence ID" value="CAD9545120.1"/>
    <property type="molecule type" value="Transcribed_RNA"/>
</dbReference>
<gene>
    <name evidence="4" type="ORF">CBRE1094_LOCUS42940</name>
</gene>
<feature type="transmembrane region" description="Helical" evidence="2">
    <location>
        <begin position="179"/>
        <end position="200"/>
    </location>
</feature>
<reference evidence="4" key="1">
    <citation type="submission" date="2021-01" db="EMBL/GenBank/DDBJ databases">
        <authorList>
            <person name="Corre E."/>
            <person name="Pelletier E."/>
            <person name="Niang G."/>
            <person name="Scheremetjew M."/>
            <person name="Finn R."/>
            <person name="Kale V."/>
            <person name="Holt S."/>
            <person name="Cochrane G."/>
            <person name="Meng A."/>
            <person name="Brown T."/>
            <person name="Cohen L."/>
        </authorList>
    </citation>
    <scope>NUCLEOTIDE SEQUENCE</scope>
    <source>
        <strain evidence="4">UTEX LB 985</strain>
    </source>
</reference>
<dbReference type="Gene3D" id="3.40.50.300">
    <property type="entry name" value="P-loop containing nucleotide triphosphate hydrolases"/>
    <property type="match status" value="1"/>
</dbReference>
<keyword evidence="2" id="KW-0472">Membrane</keyword>
<protein>
    <recommendedName>
        <fullName evidence="5">Sulfotransferase domain-containing protein</fullName>
    </recommendedName>
</protein>
<keyword evidence="3" id="KW-0732">Signal</keyword>
<feature type="chain" id="PRO_5030515506" description="Sulfotransferase domain-containing protein" evidence="3">
    <location>
        <begin position="32"/>
        <end position="308"/>
    </location>
</feature>
<accession>A0A7S2JDV5</accession>
<evidence type="ECO:0000256" key="1">
    <source>
        <dbReference type="SAM" id="MobiDB-lite"/>
    </source>
</evidence>
<name>A0A7S2JDV5_9EUKA</name>
<dbReference type="SUPFAM" id="SSF52540">
    <property type="entry name" value="P-loop containing nucleoside triphosphate hydrolases"/>
    <property type="match status" value="1"/>
</dbReference>
<proteinExistence type="predicted"/>
<keyword evidence="2" id="KW-1133">Transmembrane helix</keyword>
<feature type="signal peptide" evidence="3">
    <location>
        <begin position="1"/>
        <end position="31"/>
    </location>
</feature>
<evidence type="ECO:0000256" key="2">
    <source>
        <dbReference type="SAM" id="Phobius"/>
    </source>
</evidence>
<evidence type="ECO:0008006" key="5">
    <source>
        <dbReference type="Google" id="ProtNLM"/>
    </source>
</evidence>
<keyword evidence="2" id="KW-0812">Transmembrane</keyword>
<evidence type="ECO:0000256" key="3">
    <source>
        <dbReference type="SAM" id="SignalP"/>
    </source>
</evidence>
<dbReference type="AlphaFoldDB" id="A0A7S2JDV5"/>